<accession>A0A1F5SG61</accession>
<reference evidence="2 3" key="1">
    <citation type="journal article" date="2016" name="Nat. Commun.">
        <title>Thousands of microbial genomes shed light on interconnected biogeochemical processes in an aquifer system.</title>
        <authorList>
            <person name="Anantharaman K."/>
            <person name="Brown C.T."/>
            <person name="Hug L.A."/>
            <person name="Sharon I."/>
            <person name="Castelle C.J."/>
            <person name="Probst A.J."/>
            <person name="Thomas B.C."/>
            <person name="Singh A."/>
            <person name="Wilkins M.J."/>
            <person name="Karaoz U."/>
            <person name="Brodie E.L."/>
            <person name="Williams K.H."/>
            <person name="Hubbard S.S."/>
            <person name="Banfield J.F."/>
        </authorList>
    </citation>
    <scope>NUCLEOTIDE SEQUENCE [LARGE SCALE GENOMIC DNA]</scope>
</reference>
<sequence>MSRRIEQVNEILRSELANLITGNLEMDGCLITVISVKTSPDLRHARVSVSVLPEHLTGTALQEIRKKNSLFSRVLKKKLNLKLIPKFNWVVDANERYAAEINRAIDEMKNT</sequence>
<dbReference type="SUPFAM" id="SSF89919">
    <property type="entry name" value="Ribosome-binding factor A, RbfA"/>
    <property type="match status" value="1"/>
</dbReference>
<organism evidence="2 3">
    <name type="scientific">Candidatus Falkowbacteria bacterium RIFOXYA2_FULL_47_19</name>
    <dbReference type="NCBI Taxonomy" id="1797994"/>
    <lineage>
        <taxon>Bacteria</taxon>
        <taxon>Candidatus Falkowiibacteriota</taxon>
    </lineage>
</organism>
<dbReference type="InterPro" id="IPR023799">
    <property type="entry name" value="RbfA_dom_sf"/>
</dbReference>
<evidence type="ECO:0008006" key="4">
    <source>
        <dbReference type="Google" id="ProtNLM"/>
    </source>
</evidence>
<dbReference type="InterPro" id="IPR015946">
    <property type="entry name" value="KH_dom-like_a/b"/>
</dbReference>
<dbReference type="InterPro" id="IPR000238">
    <property type="entry name" value="RbfA"/>
</dbReference>
<dbReference type="Proteomes" id="UP000178367">
    <property type="component" value="Unassembled WGS sequence"/>
</dbReference>
<proteinExistence type="predicted"/>
<evidence type="ECO:0000313" key="3">
    <source>
        <dbReference type="Proteomes" id="UP000178367"/>
    </source>
</evidence>
<evidence type="ECO:0000256" key="1">
    <source>
        <dbReference type="ARBA" id="ARBA00022517"/>
    </source>
</evidence>
<gene>
    <name evidence="2" type="ORF">A2227_00590</name>
</gene>
<dbReference type="EMBL" id="MFGB01000020">
    <property type="protein sequence ID" value="OGF25690.1"/>
    <property type="molecule type" value="Genomic_DNA"/>
</dbReference>
<dbReference type="Gene3D" id="3.30.300.20">
    <property type="match status" value="1"/>
</dbReference>
<dbReference type="Pfam" id="PF02033">
    <property type="entry name" value="RBFA"/>
    <property type="match status" value="1"/>
</dbReference>
<keyword evidence="1" id="KW-0690">Ribosome biogenesis</keyword>
<dbReference type="AlphaFoldDB" id="A0A1F5SG61"/>
<comment type="caution">
    <text evidence="2">The sequence shown here is derived from an EMBL/GenBank/DDBJ whole genome shotgun (WGS) entry which is preliminary data.</text>
</comment>
<dbReference type="STRING" id="1797994.A2227_00590"/>
<dbReference type="GO" id="GO:0006364">
    <property type="term" value="P:rRNA processing"/>
    <property type="evidence" value="ECO:0007669"/>
    <property type="project" value="InterPro"/>
</dbReference>
<protein>
    <recommendedName>
        <fullName evidence="4">Ribosome-binding factor A</fullName>
    </recommendedName>
</protein>
<evidence type="ECO:0000313" key="2">
    <source>
        <dbReference type="EMBL" id="OGF25690.1"/>
    </source>
</evidence>
<name>A0A1F5SG61_9BACT</name>